<feature type="compositionally biased region" description="Basic and acidic residues" evidence="9">
    <location>
        <begin position="280"/>
        <end position="292"/>
    </location>
</feature>
<keyword evidence="2" id="KW-0597">Phosphoprotein</keyword>
<dbReference type="PROSITE" id="PS50021">
    <property type="entry name" value="CH"/>
    <property type="match status" value="1"/>
</dbReference>
<feature type="compositionally biased region" description="Basic and acidic residues" evidence="9">
    <location>
        <begin position="484"/>
        <end position="495"/>
    </location>
</feature>
<dbReference type="Pfam" id="PF12130">
    <property type="entry name" value="bMERB_dom"/>
    <property type="match status" value="1"/>
</dbReference>
<dbReference type="CDD" id="cd21253">
    <property type="entry name" value="CH_MICALL2"/>
    <property type="match status" value="1"/>
</dbReference>
<dbReference type="GeneID" id="100902694"/>
<evidence type="ECO:0000313" key="14">
    <source>
        <dbReference type="RefSeq" id="XP_028967277.1"/>
    </source>
</evidence>
<dbReference type="FunFam" id="1.10.418.10:FF:000023">
    <property type="entry name" value="EH domain-binding protein 1 isoform X1"/>
    <property type="match status" value="1"/>
</dbReference>
<dbReference type="InterPro" id="IPR001715">
    <property type="entry name" value="CH_dom"/>
</dbReference>
<evidence type="ECO:0000256" key="7">
    <source>
        <dbReference type="ARBA" id="ARBA00023054"/>
    </source>
</evidence>
<evidence type="ECO:0000256" key="8">
    <source>
        <dbReference type="PROSITE-ProRule" id="PRU00125"/>
    </source>
</evidence>
<feature type="compositionally biased region" description="Basic and acidic residues" evidence="9">
    <location>
        <begin position="1014"/>
        <end position="1036"/>
    </location>
</feature>
<organism evidence="13 14">
    <name type="scientific">Galendromus occidentalis</name>
    <name type="common">western predatory mite</name>
    <dbReference type="NCBI Taxonomy" id="34638"/>
    <lineage>
        <taxon>Eukaryota</taxon>
        <taxon>Metazoa</taxon>
        <taxon>Ecdysozoa</taxon>
        <taxon>Arthropoda</taxon>
        <taxon>Chelicerata</taxon>
        <taxon>Arachnida</taxon>
        <taxon>Acari</taxon>
        <taxon>Parasitiformes</taxon>
        <taxon>Mesostigmata</taxon>
        <taxon>Gamasina</taxon>
        <taxon>Phytoseioidea</taxon>
        <taxon>Phytoseiidae</taxon>
        <taxon>Typhlodrominae</taxon>
        <taxon>Galendromus</taxon>
    </lineage>
</organism>
<dbReference type="PROSITE" id="PS51848">
    <property type="entry name" value="BMERB"/>
    <property type="match status" value="1"/>
</dbReference>
<dbReference type="RefSeq" id="XP_028967277.1">
    <property type="nucleotide sequence ID" value="XM_029111444.1"/>
</dbReference>
<keyword evidence="3 8" id="KW-0479">Metal-binding</keyword>
<dbReference type="Gene3D" id="1.10.418.10">
    <property type="entry name" value="Calponin-like domain"/>
    <property type="match status" value="1"/>
</dbReference>
<evidence type="ECO:0000256" key="5">
    <source>
        <dbReference type="ARBA" id="ARBA00022833"/>
    </source>
</evidence>
<feature type="compositionally biased region" description="Basic and acidic residues" evidence="9">
    <location>
        <begin position="394"/>
        <end position="415"/>
    </location>
</feature>
<name>A0AAJ7WHQ9_9ACAR</name>
<evidence type="ECO:0000256" key="9">
    <source>
        <dbReference type="SAM" id="MobiDB-lite"/>
    </source>
</evidence>
<dbReference type="GO" id="GO:0005768">
    <property type="term" value="C:endosome"/>
    <property type="evidence" value="ECO:0007669"/>
    <property type="project" value="UniProtKB-SubCell"/>
</dbReference>
<feature type="region of interest" description="Disordered" evidence="9">
    <location>
        <begin position="237"/>
        <end position="302"/>
    </location>
</feature>
<feature type="compositionally biased region" description="Low complexity" evidence="9">
    <location>
        <begin position="758"/>
        <end position="768"/>
    </location>
</feature>
<dbReference type="SUPFAM" id="SSF57716">
    <property type="entry name" value="Glucocorticoid receptor-like (DNA-binding domain)"/>
    <property type="match status" value="1"/>
</dbReference>
<evidence type="ECO:0000256" key="6">
    <source>
        <dbReference type="ARBA" id="ARBA00023038"/>
    </source>
</evidence>
<feature type="compositionally biased region" description="Basic and acidic residues" evidence="9">
    <location>
        <begin position="533"/>
        <end position="553"/>
    </location>
</feature>
<feature type="domain" description="LIM zinc-binding" evidence="11">
    <location>
        <begin position="157"/>
        <end position="223"/>
    </location>
</feature>
<evidence type="ECO:0000259" key="10">
    <source>
        <dbReference type="PROSITE" id="PS50021"/>
    </source>
</evidence>
<evidence type="ECO:0000313" key="13">
    <source>
        <dbReference type="Proteomes" id="UP000694867"/>
    </source>
</evidence>
<dbReference type="PANTHER" id="PTHR23167">
    <property type="entry name" value="CALPONIN HOMOLOGY DOMAIN-CONTAINING PROTEIN DDB_G0272472-RELATED"/>
    <property type="match status" value="1"/>
</dbReference>
<sequence length="1053" mass="116182">MTMDGAKEMTERRGLQALQYWCQKATSGYHGVRVSDMSSSWRDGLAFCALIHHYRPDLIDFDSLQSENVLENNQLAFRVAEKQLGIPALLDAEDMVKYQVPDKLCIATYVSQFYQYFEGGMARMKSASSAPQNCIPPASSNFNIGPPTKSPVLVRASACSACSNKVFLLERLIVGTKLYHRSCFRCCRCDSLLNPGAYALADDAEDRYECTVCPKDEGPEFKKIMLKSELGIPRRRLESFSSESSTASSDSRPSSASSKQIDAIREFAETPASTSGSEPELTRLKDSQRNGKTDSPFLAIPNCIPVSPLAQQSTVISARFKPQNSHDITKPEVAPKPIALIAATRKPRDSEGGNSLPKPSVSADPAKVTIESSRSPSPTKSLKSDSVCSTPDLMSRRENLRKTPTEADPLPERRLSIGSSKSSDGPTSFDERLKKLSLRSPSEPSAFQRTSSLRALPTIVPLKTERLETDNKVRSLNSLLILPDKPKPAPRKLEDSSYESPYAGRRSAGSFLPIQSDQPSPATSPTPLPRKRALPEKKEVIEKTRDAPEDTAKGEALGTTVTPQPGDQSPVPPKPRRGIARKLQKQAEEERKSSAAASNSSNQTQYPVALNPFGDCAEDKVEDTTGVETPEPGPPSTQSSTVPPGKGAKSRSDYPETLNPFQDAVDEDAPGSISPVQLSISSNDTAPVSSVHSDSLNPFFDASRTPSLKKSPKKRAAPLPPSRPSTTSLNSMTPRTSGTSSPSVTRNSSTVSQRKDAPATASPAANPPIMTEARKKKRPAPSVPVPMKRELQAVSLKAIQAEMRTIEKRLVELETQGKNIELSLRQLPPPGESGERSFIIEIHGSKLSSKTRYNSSTSPSKPFILVDEADGGNVPHEETLMMELFELVNEKNTLYRRQAELMYIKRYQRLEEEQIELEYQIRLLINKSVSQRTPEDEIREAELIHKLVEIVELRNEIVDAQEVDRQRLTREDEDIEAQRLRMTSGASGSASCEPVELRPEEEKRKKKKKKDKKKDKSQDKDTKDPEDSSKRTLKKLFKEKYKTLKQGAVLKKN</sequence>
<keyword evidence="5 8" id="KW-0862">Zinc</keyword>
<accession>A0AAJ7WHQ9</accession>
<feature type="domain" description="Calponin-homology (CH)" evidence="10">
    <location>
        <begin position="12"/>
        <end position="118"/>
    </location>
</feature>
<dbReference type="PANTHER" id="PTHR23167:SF46">
    <property type="entry name" value="EPS15 HOMOLOGY DOMAIN CONTAINING PROTEIN-BINDING PROTEIN 1, ISOFORM F"/>
    <property type="match status" value="1"/>
</dbReference>
<dbReference type="SMART" id="SM00132">
    <property type="entry name" value="LIM"/>
    <property type="match status" value="1"/>
</dbReference>
<dbReference type="GO" id="GO:0046872">
    <property type="term" value="F:metal ion binding"/>
    <property type="evidence" value="ECO:0007669"/>
    <property type="project" value="UniProtKB-KW"/>
</dbReference>
<feature type="region of interest" description="Disordered" evidence="9">
    <location>
        <begin position="978"/>
        <end position="1036"/>
    </location>
</feature>
<feature type="region of interest" description="Disordered" evidence="9">
    <location>
        <begin position="482"/>
        <end position="784"/>
    </location>
</feature>
<feature type="domain" description="BMERB" evidence="12">
    <location>
        <begin position="783"/>
        <end position="977"/>
    </location>
</feature>
<evidence type="ECO:0000256" key="4">
    <source>
        <dbReference type="ARBA" id="ARBA00022753"/>
    </source>
</evidence>
<proteinExistence type="predicted"/>
<evidence type="ECO:0000256" key="1">
    <source>
        <dbReference type="ARBA" id="ARBA00004177"/>
    </source>
</evidence>
<keyword evidence="6 8" id="KW-0440">LIM domain</keyword>
<protein>
    <submittedName>
        <fullName evidence="14">MICAL-like protein 1</fullName>
    </submittedName>
</protein>
<evidence type="ECO:0000256" key="2">
    <source>
        <dbReference type="ARBA" id="ARBA00022553"/>
    </source>
</evidence>
<feature type="compositionally biased region" description="Basic residues" evidence="9">
    <location>
        <begin position="1004"/>
        <end position="1013"/>
    </location>
</feature>
<feature type="compositionally biased region" description="Polar residues" evidence="9">
    <location>
        <begin position="370"/>
        <end position="389"/>
    </location>
</feature>
<evidence type="ECO:0000259" key="12">
    <source>
        <dbReference type="PROSITE" id="PS51848"/>
    </source>
</evidence>
<feature type="compositionally biased region" description="Polar residues" evidence="9">
    <location>
        <begin position="417"/>
        <end position="426"/>
    </location>
</feature>
<evidence type="ECO:0000259" key="11">
    <source>
        <dbReference type="PROSITE" id="PS50023"/>
    </source>
</evidence>
<dbReference type="InterPro" id="IPR022735">
    <property type="entry name" value="bMERB_dom"/>
</dbReference>
<dbReference type="Pfam" id="PF00412">
    <property type="entry name" value="LIM"/>
    <property type="match status" value="1"/>
</dbReference>
<feature type="compositionally biased region" description="Low complexity" evidence="9">
    <location>
        <begin position="239"/>
        <end position="258"/>
    </location>
</feature>
<feature type="compositionally biased region" description="Polar residues" evidence="9">
    <location>
        <begin position="674"/>
        <end position="696"/>
    </location>
</feature>
<feature type="compositionally biased region" description="Basic residues" evidence="9">
    <location>
        <begin position="574"/>
        <end position="584"/>
    </location>
</feature>
<dbReference type="AlphaFoldDB" id="A0AAJ7WHQ9"/>
<dbReference type="Proteomes" id="UP000694867">
    <property type="component" value="Unplaced"/>
</dbReference>
<dbReference type="KEGG" id="goe:100902694"/>
<dbReference type="CTD" id="39475"/>
<dbReference type="InterPro" id="IPR050540">
    <property type="entry name" value="F-actin_Monoox_Mical"/>
</dbReference>
<dbReference type="PROSITE" id="PS50023">
    <property type="entry name" value="LIM_DOMAIN_2"/>
    <property type="match status" value="1"/>
</dbReference>
<feature type="compositionally biased region" description="Polar residues" evidence="9">
    <location>
        <begin position="439"/>
        <end position="450"/>
    </location>
</feature>
<feature type="compositionally biased region" description="Polar residues" evidence="9">
    <location>
        <begin position="729"/>
        <end position="752"/>
    </location>
</feature>
<dbReference type="InterPro" id="IPR001781">
    <property type="entry name" value="Znf_LIM"/>
</dbReference>
<dbReference type="SUPFAM" id="SSF47576">
    <property type="entry name" value="Calponin-homology domain, CH-domain"/>
    <property type="match status" value="1"/>
</dbReference>
<keyword evidence="7" id="KW-0175">Coiled coil</keyword>
<dbReference type="SMART" id="SM01203">
    <property type="entry name" value="DUF3585"/>
    <property type="match status" value="1"/>
</dbReference>
<comment type="subcellular location">
    <subcellularLocation>
        <location evidence="1">Endosome</location>
    </subcellularLocation>
</comment>
<keyword evidence="4" id="KW-0967">Endosome</keyword>
<feature type="region of interest" description="Disordered" evidence="9">
    <location>
        <begin position="344"/>
        <end position="450"/>
    </location>
</feature>
<dbReference type="InterPro" id="IPR036872">
    <property type="entry name" value="CH_dom_sf"/>
</dbReference>
<keyword evidence="13" id="KW-1185">Reference proteome</keyword>
<dbReference type="SMART" id="SM00033">
    <property type="entry name" value="CH"/>
    <property type="match status" value="1"/>
</dbReference>
<dbReference type="Pfam" id="PF00307">
    <property type="entry name" value="CH"/>
    <property type="match status" value="1"/>
</dbReference>
<evidence type="ECO:0000256" key="3">
    <source>
        <dbReference type="ARBA" id="ARBA00022723"/>
    </source>
</evidence>
<dbReference type="PROSITE" id="PS00478">
    <property type="entry name" value="LIM_DOMAIN_1"/>
    <property type="match status" value="1"/>
</dbReference>
<gene>
    <name evidence="14" type="primary">LOC100902694</name>
</gene>
<dbReference type="Gene3D" id="2.10.110.10">
    <property type="entry name" value="Cysteine Rich Protein"/>
    <property type="match status" value="1"/>
</dbReference>
<reference evidence="14" key="1">
    <citation type="submission" date="2025-08" db="UniProtKB">
        <authorList>
            <consortium name="RefSeq"/>
        </authorList>
    </citation>
    <scope>IDENTIFICATION</scope>
</reference>